<comment type="caution">
    <text evidence="6">The sequence shown here is derived from an EMBL/GenBank/DDBJ whole genome shotgun (WGS) entry which is preliminary data.</text>
</comment>
<evidence type="ECO:0000256" key="3">
    <source>
        <dbReference type="ARBA" id="ARBA00022989"/>
    </source>
</evidence>
<sequence length="192" mass="21458">MAAVECPHCEQWTKIGGGVSVLDCHCEHCGEKLVEEAVPEGIKERQSLLPLEADMIAPEVKEVDVDSWVSKIGDYDKQVKYVEEGFWGKVKRYASKVPFSREVMALYYCALDPATPRGAKVTAIGAIAYWILPLDLLPDFIPVAGFADDATAVIIAFKTLSSYITEEHRQKAEQFFALNRSFKVMKRPANEE</sequence>
<keyword evidence="2" id="KW-0812">Transmembrane</keyword>
<dbReference type="EMBL" id="JBHTJZ010000064">
    <property type="protein sequence ID" value="MFD0961716.1"/>
    <property type="molecule type" value="Genomic_DNA"/>
</dbReference>
<dbReference type="Pfam" id="PF06803">
    <property type="entry name" value="DUF1232"/>
    <property type="match status" value="1"/>
</dbReference>
<gene>
    <name evidence="6" type="ORF">ACFQ2I_20430</name>
</gene>
<organism evidence="6 7">
    <name type="scientific">Paenibacillus chungangensis</name>
    <dbReference type="NCBI Taxonomy" id="696535"/>
    <lineage>
        <taxon>Bacteria</taxon>
        <taxon>Bacillati</taxon>
        <taxon>Bacillota</taxon>
        <taxon>Bacilli</taxon>
        <taxon>Bacillales</taxon>
        <taxon>Paenibacillaceae</taxon>
        <taxon>Paenibacillus</taxon>
    </lineage>
</organism>
<dbReference type="Proteomes" id="UP001596989">
    <property type="component" value="Unassembled WGS sequence"/>
</dbReference>
<keyword evidence="4" id="KW-0472">Membrane</keyword>
<dbReference type="InterPro" id="IPR010652">
    <property type="entry name" value="DUF1232"/>
</dbReference>
<evidence type="ECO:0000313" key="6">
    <source>
        <dbReference type="EMBL" id="MFD0961716.1"/>
    </source>
</evidence>
<reference evidence="7" key="1">
    <citation type="journal article" date="2019" name="Int. J. Syst. Evol. Microbiol.">
        <title>The Global Catalogue of Microorganisms (GCM) 10K type strain sequencing project: providing services to taxonomists for standard genome sequencing and annotation.</title>
        <authorList>
            <consortium name="The Broad Institute Genomics Platform"/>
            <consortium name="The Broad Institute Genome Sequencing Center for Infectious Disease"/>
            <person name="Wu L."/>
            <person name="Ma J."/>
        </authorList>
    </citation>
    <scope>NUCLEOTIDE SEQUENCE [LARGE SCALE GENOMIC DNA]</scope>
    <source>
        <strain evidence="7">CCUG 59129</strain>
    </source>
</reference>
<evidence type="ECO:0000256" key="4">
    <source>
        <dbReference type="ARBA" id="ARBA00023136"/>
    </source>
</evidence>
<name>A0ABW3HW62_9BACL</name>
<keyword evidence="7" id="KW-1185">Reference proteome</keyword>
<evidence type="ECO:0000256" key="2">
    <source>
        <dbReference type="ARBA" id="ARBA00022692"/>
    </source>
</evidence>
<accession>A0ABW3HW62</accession>
<feature type="domain" description="DUF1232" evidence="5">
    <location>
        <begin position="119"/>
        <end position="154"/>
    </location>
</feature>
<proteinExistence type="predicted"/>
<evidence type="ECO:0000313" key="7">
    <source>
        <dbReference type="Proteomes" id="UP001596989"/>
    </source>
</evidence>
<dbReference type="RefSeq" id="WP_377567556.1">
    <property type="nucleotide sequence ID" value="NZ_JBHTJZ010000064.1"/>
</dbReference>
<keyword evidence="3" id="KW-1133">Transmembrane helix</keyword>
<evidence type="ECO:0000259" key="5">
    <source>
        <dbReference type="Pfam" id="PF06803"/>
    </source>
</evidence>
<evidence type="ECO:0000256" key="1">
    <source>
        <dbReference type="ARBA" id="ARBA00004127"/>
    </source>
</evidence>
<comment type="subcellular location">
    <subcellularLocation>
        <location evidence="1">Endomembrane system</location>
        <topology evidence="1">Multi-pass membrane protein</topology>
    </subcellularLocation>
</comment>
<protein>
    <submittedName>
        <fullName evidence="6">YkvA family protein</fullName>
    </submittedName>
</protein>